<sequence>MPATPDGGAPPTPAASQFHRRRETPPVVSIAKHMHHEKQRTGQAVVSLERSAITIAVASFQDVVFFGAILPDERARCCAQLVAELDRCLVRASSRASSNADSAHPSIFPQPLALLRSSRTYPDARDERGRAWLVSPALMRISKRAFCSEEQGQWHRVQAF</sequence>
<proteinExistence type="predicted"/>
<name>A0A8H4J1U6_9PEZI</name>
<evidence type="ECO:0000256" key="1">
    <source>
        <dbReference type="SAM" id="MobiDB-lite"/>
    </source>
</evidence>
<reference evidence="2" key="1">
    <citation type="submission" date="2020-04" db="EMBL/GenBank/DDBJ databases">
        <title>Genome Assembly and Annotation of Botryosphaeria dothidea sdau 11-99, a Latent Pathogen of Apple Fruit Ring Rot in China.</title>
        <authorList>
            <person name="Yu C."/>
            <person name="Diao Y."/>
            <person name="Lu Q."/>
            <person name="Zhao J."/>
            <person name="Cui S."/>
            <person name="Peng C."/>
            <person name="He B."/>
            <person name="Liu H."/>
        </authorList>
    </citation>
    <scope>NUCLEOTIDE SEQUENCE [LARGE SCALE GENOMIC DNA]</scope>
    <source>
        <strain evidence="2">Sdau11-99</strain>
    </source>
</reference>
<dbReference type="EMBL" id="WWBZ02000011">
    <property type="protein sequence ID" value="KAF4311221.1"/>
    <property type="molecule type" value="Genomic_DNA"/>
</dbReference>
<accession>A0A8H4J1U6</accession>
<gene>
    <name evidence="2" type="ORF">GTA08_BOTSDO13256</name>
</gene>
<dbReference type="Proteomes" id="UP000572817">
    <property type="component" value="Unassembled WGS sequence"/>
</dbReference>
<feature type="region of interest" description="Disordered" evidence="1">
    <location>
        <begin position="1"/>
        <end position="23"/>
    </location>
</feature>
<keyword evidence="3" id="KW-1185">Reference proteome</keyword>
<dbReference type="AlphaFoldDB" id="A0A8H4J1U6"/>
<comment type="caution">
    <text evidence="2">The sequence shown here is derived from an EMBL/GenBank/DDBJ whole genome shotgun (WGS) entry which is preliminary data.</text>
</comment>
<organism evidence="2 3">
    <name type="scientific">Botryosphaeria dothidea</name>
    <dbReference type="NCBI Taxonomy" id="55169"/>
    <lineage>
        <taxon>Eukaryota</taxon>
        <taxon>Fungi</taxon>
        <taxon>Dikarya</taxon>
        <taxon>Ascomycota</taxon>
        <taxon>Pezizomycotina</taxon>
        <taxon>Dothideomycetes</taxon>
        <taxon>Dothideomycetes incertae sedis</taxon>
        <taxon>Botryosphaeriales</taxon>
        <taxon>Botryosphaeriaceae</taxon>
        <taxon>Botryosphaeria</taxon>
    </lineage>
</organism>
<evidence type="ECO:0000313" key="2">
    <source>
        <dbReference type="EMBL" id="KAF4311221.1"/>
    </source>
</evidence>
<evidence type="ECO:0000313" key="3">
    <source>
        <dbReference type="Proteomes" id="UP000572817"/>
    </source>
</evidence>
<protein>
    <submittedName>
        <fullName evidence="2">Uncharacterized protein</fullName>
    </submittedName>
</protein>